<keyword evidence="2" id="KW-0560">Oxidoreductase</keyword>
<dbReference type="UniPathway" id="UPA00124"/>
<comment type="pathway">
    <text evidence="2">Carbohydrate biosynthesis; dTDP-L-rhamnose biosynthesis.</text>
</comment>
<dbReference type="SUPFAM" id="SSF51735">
    <property type="entry name" value="NAD(P)-binding Rossmann-fold domains"/>
    <property type="match status" value="1"/>
</dbReference>
<comment type="caution">
    <text evidence="4">The sequence shown here is derived from an EMBL/GenBank/DDBJ whole genome shotgun (WGS) entry which is preliminary data.</text>
</comment>
<gene>
    <name evidence="4" type="ORF">JCM5805K_2795</name>
</gene>
<dbReference type="GO" id="GO:0005829">
    <property type="term" value="C:cytosol"/>
    <property type="evidence" value="ECO:0007669"/>
    <property type="project" value="TreeGrafter"/>
</dbReference>
<feature type="domain" description="RmlD-like substrate binding" evidence="3">
    <location>
        <begin position="15"/>
        <end position="296"/>
    </location>
</feature>
<keyword evidence="2" id="KW-0521">NADP</keyword>
<dbReference type="Pfam" id="PF04321">
    <property type="entry name" value="RmlD_sub_bind"/>
    <property type="match status" value="1"/>
</dbReference>
<dbReference type="InterPro" id="IPR036291">
    <property type="entry name" value="NAD(P)-bd_dom_sf"/>
</dbReference>
<dbReference type="EC" id="1.1.1.133" evidence="2"/>
<accession>A0A0B8QNL2</accession>
<evidence type="ECO:0000313" key="5">
    <source>
        <dbReference type="Proteomes" id="UP000031847"/>
    </source>
</evidence>
<dbReference type="Gene3D" id="3.40.50.720">
    <property type="entry name" value="NAD(P)-binding Rossmann-like Domain"/>
    <property type="match status" value="1"/>
</dbReference>
<dbReference type="AlphaFoldDB" id="A0A0B8QNL2"/>
<dbReference type="Proteomes" id="UP000031847">
    <property type="component" value="Unassembled WGS sequence"/>
</dbReference>
<comment type="similarity">
    <text evidence="1 2">Belongs to the dTDP-4-dehydrorhamnose reductase family.</text>
</comment>
<evidence type="ECO:0000313" key="4">
    <source>
        <dbReference type="EMBL" id="GAM81670.1"/>
    </source>
</evidence>
<comment type="function">
    <text evidence="2">Catalyzes the reduction of dTDP-6-deoxy-L-lyxo-4-hexulose to yield dTDP-L-rhamnose.</text>
</comment>
<evidence type="ECO:0000259" key="3">
    <source>
        <dbReference type="Pfam" id="PF04321"/>
    </source>
</evidence>
<protein>
    <recommendedName>
        <fullName evidence="2">dTDP-4-dehydrorhamnose reductase</fullName>
        <ecNumber evidence="2">1.1.1.133</ecNumber>
    </recommendedName>
</protein>
<dbReference type="Gene3D" id="3.90.25.10">
    <property type="entry name" value="UDP-galactose 4-epimerase, domain 1"/>
    <property type="match status" value="1"/>
</dbReference>
<sequence>MTNLSVERLKIGEQMILITGGNGQLGTELRHLLDERGIAYTATDAKELDITDGVAVDKFFDENKPELVYHCAAYTAVDKAEDEGRELDEKINVDGTKNVAEAAARVGATLVYISTDYVFGGTLPIGQEWPVDAPKAPESEYGRTKHLGEEAVVASGVKHYIIRTAWVFGSYGPNFVFTMQNLATRFPELTVVNDQHGRPTWTRTLAEFMVYLVNEKADFGFYHLTNDAAPGEDVTWFDFAKEILKDTDVLVKPVDSSKFPAKAKRPFNSTMSLEKAKATGFVIPTWQEALASMLEKGDLRENKDGVKGEINKK</sequence>
<dbReference type="InterPro" id="IPR029903">
    <property type="entry name" value="RmlD-like-bd"/>
</dbReference>
<dbReference type="CDD" id="cd05254">
    <property type="entry name" value="dTDP_HR_like_SDR_e"/>
    <property type="match status" value="1"/>
</dbReference>
<dbReference type="PANTHER" id="PTHR10491">
    <property type="entry name" value="DTDP-4-DEHYDRORHAMNOSE REDUCTASE"/>
    <property type="match status" value="1"/>
</dbReference>
<dbReference type="InterPro" id="IPR005913">
    <property type="entry name" value="dTDP_dehydrorham_reduct"/>
</dbReference>
<dbReference type="PANTHER" id="PTHR10491:SF4">
    <property type="entry name" value="METHIONINE ADENOSYLTRANSFERASE 2 SUBUNIT BETA"/>
    <property type="match status" value="1"/>
</dbReference>
<organism evidence="4 5">
    <name type="scientific">Lactococcus lactis subsp. lactis</name>
    <name type="common">Streptococcus lactis</name>
    <dbReference type="NCBI Taxonomy" id="1360"/>
    <lineage>
        <taxon>Bacteria</taxon>
        <taxon>Bacillati</taxon>
        <taxon>Bacillota</taxon>
        <taxon>Bacilli</taxon>
        <taxon>Lactobacillales</taxon>
        <taxon>Streptococcaceae</taxon>
        <taxon>Lactococcus</taxon>
    </lineage>
</organism>
<dbReference type="NCBIfam" id="TIGR01214">
    <property type="entry name" value="rmlD"/>
    <property type="match status" value="1"/>
</dbReference>
<reference evidence="4 5" key="1">
    <citation type="submission" date="2015-01" db="EMBL/GenBank/DDBJ databases">
        <title>Lactococcus lactis subsp.lactis JCM 5805 whole genome shotgun sequence.</title>
        <authorList>
            <person name="Fujii T."/>
            <person name="Tomita Y."/>
            <person name="Ikushima S."/>
            <person name="Fujiwara D."/>
        </authorList>
    </citation>
    <scope>NUCLEOTIDE SEQUENCE [LARGE SCALE GENOMIC DNA]</scope>
    <source>
        <strain evidence="4 5">JCM 5805</strain>
    </source>
</reference>
<dbReference type="GO" id="GO:0019305">
    <property type="term" value="P:dTDP-rhamnose biosynthetic process"/>
    <property type="evidence" value="ECO:0007669"/>
    <property type="project" value="UniProtKB-UniPathway"/>
</dbReference>
<dbReference type="GO" id="GO:0008831">
    <property type="term" value="F:dTDP-4-dehydrorhamnose reductase activity"/>
    <property type="evidence" value="ECO:0007669"/>
    <property type="project" value="UniProtKB-EC"/>
</dbReference>
<name>A0A0B8QNL2_LACLL</name>
<dbReference type="EMBL" id="BBSI01000040">
    <property type="protein sequence ID" value="GAM81670.1"/>
    <property type="molecule type" value="Genomic_DNA"/>
</dbReference>
<evidence type="ECO:0000256" key="2">
    <source>
        <dbReference type="RuleBase" id="RU364082"/>
    </source>
</evidence>
<proteinExistence type="inferred from homology"/>
<evidence type="ECO:0000256" key="1">
    <source>
        <dbReference type="ARBA" id="ARBA00010944"/>
    </source>
</evidence>